<proteinExistence type="predicted"/>
<feature type="domain" description="DUF218" evidence="1">
    <location>
        <begin position="5"/>
        <end position="96"/>
    </location>
</feature>
<gene>
    <name evidence="2" type="ORF">U27_05438</name>
</gene>
<dbReference type="Pfam" id="PF02698">
    <property type="entry name" value="DUF218"/>
    <property type="match status" value="1"/>
</dbReference>
<dbReference type="InterPro" id="IPR003848">
    <property type="entry name" value="DUF218"/>
</dbReference>
<dbReference type="Proteomes" id="UP000030661">
    <property type="component" value="Unassembled WGS sequence"/>
</dbReference>
<evidence type="ECO:0000313" key="2">
    <source>
        <dbReference type="EMBL" id="GAK58464.1"/>
    </source>
</evidence>
<dbReference type="AlphaFoldDB" id="A0A081C1K9"/>
<name>A0A081C1K9_VECG1</name>
<evidence type="ECO:0000313" key="3">
    <source>
        <dbReference type="Proteomes" id="UP000030661"/>
    </source>
</evidence>
<sequence length="172" mass="20164">MHVGIVCGYGVVLDERLQTYLQAVIEYVSDWQVDTLILSGGQTRRDSEKTEAQVVHEVLHTRLPHITYIFETQAMTTFHNLYYSKILLGHLHEPVETLYIFCDSVRFFKVVCLSKLLFPSTHVHVIKFTRREPLLMYLLQIPSTLLQCLAVHFSSVEQLLLKSRQWWMTLRK</sequence>
<protein>
    <recommendedName>
        <fullName evidence="1">DUF218 domain-containing protein</fullName>
    </recommendedName>
</protein>
<dbReference type="STRING" id="1499967.U27_05438"/>
<organism evidence="2">
    <name type="scientific">Vecturithrix granuli</name>
    <dbReference type="NCBI Taxonomy" id="1499967"/>
    <lineage>
        <taxon>Bacteria</taxon>
        <taxon>Candidatus Moduliflexota</taxon>
        <taxon>Candidatus Vecturitrichia</taxon>
        <taxon>Candidatus Vecturitrichales</taxon>
        <taxon>Candidatus Vecturitrichaceae</taxon>
        <taxon>Candidatus Vecturithrix</taxon>
    </lineage>
</organism>
<accession>A0A081C1K9</accession>
<keyword evidence="3" id="KW-1185">Reference proteome</keyword>
<dbReference type="EMBL" id="DF820467">
    <property type="protein sequence ID" value="GAK58464.1"/>
    <property type="molecule type" value="Genomic_DNA"/>
</dbReference>
<reference evidence="2" key="1">
    <citation type="journal article" date="2015" name="PeerJ">
        <title>First genomic representation of candidate bacterial phylum KSB3 points to enhanced environmental sensing as a trigger of wastewater bulking.</title>
        <authorList>
            <person name="Sekiguchi Y."/>
            <person name="Ohashi A."/>
            <person name="Parks D.H."/>
            <person name="Yamauchi T."/>
            <person name="Tyson G.W."/>
            <person name="Hugenholtz P."/>
        </authorList>
    </citation>
    <scope>NUCLEOTIDE SEQUENCE [LARGE SCALE GENOMIC DNA]</scope>
</reference>
<evidence type="ECO:0000259" key="1">
    <source>
        <dbReference type="Pfam" id="PF02698"/>
    </source>
</evidence>
<dbReference type="HOGENOM" id="CLU_1552273_0_0_0"/>